<evidence type="ECO:0000256" key="4">
    <source>
        <dbReference type="ARBA" id="ARBA00022692"/>
    </source>
</evidence>
<comment type="caution">
    <text evidence="10">The sequence shown here is derived from an EMBL/GenBank/DDBJ whole genome shotgun (WGS) entry which is preliminary data.</text>
</comment>
<evidence type="ECO:0000313" key="11">
    <source>
        <dbReference type="Proteomes" id="UP001371305"/>
    </source>
</evidence>
<feature type="transmembrane region" description="Helical" evidence="8">
    <location>
        <begin position="149"/>
        <end position="167"/>
    </location>
</feature>
<evidence type="ECO:0000256" key="8">
    <source>
        <dbReference type="SAM" id="Phobius"/>
    </source>
</evidence>
<dbReference type="RefSeq" id="WP_341404934.1">
    <property type="nucleotide sequence ID" value="NZ_JBBUKT010000004.1"/>
</dbReference>
<dbReference type="Pfam" id="PF07690">
    <property type="entry name" value="MFS_1"/>
    <property type="match status" value="1"/>
</dbReference>
<name>A0ABU9AVZ9_9BACT</name>
<evidence type="ECO:0000256" key="5">
    <source>
        <dbReference type="ARBA" id="ARBA00022989"/>
    </source>
</evidence>
<proteinExistence type="predicted"/>
<keyword evidence="6 8" id="KW-0472">Membrane</keyword>
<dbReference type="InterPro" id="IPR011701">
    <property type="entry name" value="MFS"/>
</dbReference>
<feature type="transmembrane region" description="Helical" evidence="8">
    <location>
        <begin position="395"/>
        <end position="415"/>
    </location>
</feature>
<dbReference type="SUPFAM" id="SSF103473">
    <property type="entry name" value="MFS general substrate transporter"/>
    <property type="match status" value="1"/>
</dbReference>
<comment type="subcellular location">
    <subcellularLocation>
        <location evidence="1">Cell membrane</location>
        <topology evidence="1">Multi-pass membrane protein</topology>
    </subcellularLocation>
</comment>
<keyword evidence="11" id="KW-1185">Reference proteome</keyword>
<evidence type="ECO:0000256" key="2">
    <source>
        <dbReference type="ARBA" id="ARBA00022448"/>
    </source>
</evidence>
<protein>
    <submittedName>
        <fullName evidence="10">MFS transporter</fullName>
    </submittedName>
</protein>
<dbReference type="Proteomes" id="UP001371305">
    <property type="component" value="Unassembled WGS sequence"/>
</dbReference>
<feature type="region of interest" description="Disordered" evidence="7">
    <location>
        <begin position="743"/>
        <end position="765"/>
    </location>
</feature>
<sequence>MEEAPEVEKEPTRREWTGFWSLIAQQTQSAFNEKAAQFLLIPLGGWLMGKDSKMELIAPLLLSLPFLLFAPLAGWLSDRFPKRNVLVACAVTQLVILVGLCGAMAAQSFQAAMVCFFTLAVLTAFFNPAKTGIVKELVGSRHLGFASSIQQMTGMLAILAGQILAGLAFDHRLHGSSDGWQAARGPLWVITVLALPPLFFSLLIPRTPRGEADRLSPRLAFQHFHQMKDLWRNPELRRSSVGIAFFVGFATFIHVWSLGVAKELTSGTTGFGTAASKYMIANSLGMASGFGVASVLMRRRIELGWVPLAGIAMTIGTLLLAVPDPSGRGFLLVLGFTAFSAAVFLAPLNAFFQDRCPAEHRGELLAAAYLQECVGAIIAALGLTAISYIRPLAGNPWWLGIHFALIPTALICGAVTVHSARLVPAELVRVVGLTILRLIYRIRSSGTEHFPQKGGVLLLPNHITWADAFFLTAACPRPVRFVMEAGFTGNTAVRLFSQLFDTVPITSSKPREALRASAEALKEGHVVCIFPEGQLTRTGTLRELKRGFEIIARQAGCPLVPTWTDGAWGSIFSFEGNRFFTKFPQRLRYGISVGFAPPVDPKDADLEGIRQGMMKASAIALAERAGDPAQANALQLSHINALQRGADFGTLDSDPLPDALPGLAIFEKQFDAIRRESPYPDPSSENHWLGGNALREKIESSKLQPGGVFFDFSDRATEPLAHPGWLHCPCLAIGGVIVAMSMPDPPKAHPGSQEQPGRKPGSHGILLPGFWLDGTTLQGPAVPNGLPLPDGTTVDEEGFVFLTRDQRSAAPA</sequence>
<evidence type="ECO:0000256" key="3">
    <source>
        <dbReference type="ARBA" id="ARBA00022475"/>
    </source>
</evidence>
<evidence type="ECO:0000256" key="1">
    <source>
        <dbReference type="ARBA" id="ARBA00004651"/>
    </source>
</evidence>
<feature type="transmembrane region" description="Helical" evidence="8">
    <location>
        <begin position="111"/>
        <end position="129"/>
    </location>
</feature>
<accession>A0ABU9AVZ9</accession>
<keyword evidence="3" id="KW-1003">Cell membrane</keyword>
<keyword evidence="5 8" id="KW-1133">Transmembrane helix</keyword>
<dbReference type="SMART" id="SM00563">
    <property type="entry name" value="PlsC"/>
    <property type="match status" value="1"/>
</dbReference>
<feature type="transmembrane region" description="Helical" evidence="8">
    <location>
        <begin position="303"/>
        <end position="323"/>
    </location>
</feature>
<dbReference type="CDD" id="cd07989">
    <property type="entry name" value="LPLAT_AGPAT-like"/>
    <property type="match status" value="1"/>
</dbReference>
<dbReference type="PANTHER" id="PTHR43266">
    <property type="entry name" value="MACROLIDE-EFFLUX PROTEIN"/>
    <property type="match status" value="1"/>
</dbReference>
<feature type="transmembrane region" description="Helical" evidence="8">
    <location>
        <begin position="278"/>
        <end position="296"/>
    </location>
</feature>
<dbReference type="EMBL" id="JBBUKT010000004">
    <property type="protein sequence ID" value="MEK7951331.1"/>
    <property type="molecule type" value="Genomic_DNA"/>
</dbReference>
<organism evidence="10 11">
    <name type="scientific">Luteolibacter soli</name>
    <dbReference type="NCBI Taxonomy" id="3135280"/>
    <lineage>
        <taxon>Bacteria</taxon>
        <taxon>Pseudomonadati</taxon>
        <taxon>Verrucomicrobiota</taxon>
        <taxon>Verrucomicrobiia</taxon>
        <taxon>Verrucomicrobiales</taxon>
        <taxon>Verrucomicrobiaceae</taxon>
        <taxon>Luteolibacter</taxon>
    </lineage>
</organism>
<gene>
    <name evidence="10" type="ORF">WKV53_12520</name>
</gene>
<feature type="transmembrane region" description="Helical" evidence="8">
    <location>
        <begin position="241"/>
        <end position="258"/>
    </location>
</feature>
<feature type="transmembrane region" description="Helical" evidence="8">
    <location>
        <begin position="329"/>
        <end position="352"/>
    </location>
</feature>
<evidence type="ECO:0000259" key="9">
    <source>
        <dbReference type="SMART" id="SM00563"/>
    </source>
</evidence>
<dbReference type="Pfam" id="PF01553">
    <property type="entry name" value="Acyltransferase"/>
    <property type="match status" value="1"/>
</dbReference>
<reference evidence="10 11" key="1">
    <citation type="submission" date="2024-04" db="EMBL/GenBank/DDBJ databases">
        <title>Luteolibacter sp. isolated from soil.</title>
        <authorList>
            <person name="An J."/>
        </authorList>
    </citation>
    <scope>NUCLEOTIDE SEQUENCE [LARGE SCALE GENOMIC DNA]</scope>
    <source>
        <strain evidence="10 11">Y139</strain>
    </source>
</reference>
<feature type="domain" description="Phospholipid/glycerol acyltransferase" evidence="9">
    <location>
        <begin position="456"/>
        <end position="567"/>
    </location>
</feature>
<feature type="transmembrane region" description="Helical" evidence="8">
    <location>
        <begin position="364"/>
        <end position="389"/>
    </location>
</feature>
<dbReference type="PANTHER" id="PTHR43266:SF2">
    <property type="entry name" value="MAJOR FACILITATOR SUPERFAMILY (MFS) PROFILE DOMAIN-CONTAINING PROTEIN"/>
    <property type="match status" value="1"/>
</dbReference>
<feature type="transmembrane region" description="Helical" evidence="8">
    <location>
        <begin position="187"/>
        <end position="204"/>
    </location>
</feature>
<keyword evidence="2" id="KW-0813">Transport</keyword>
<evidence type="ECO:0000256" key="7">
    <source>
        <dbReference type="SAM" id="MobiDB-lite"/>
    </source>
</evidence>
<dbReference type="SUPFAM" id="SSF69593">
    <property type="entry name" value="Glycerol-3-phosphate (1)-acyltransferase"/>
    <property type="match status" value="1"/>
</dbReference>
<dbReference type="InterPro" id="IPR002123">
    <property type="entry name" value="Plipid/glycerol_acylTrfase"/>
</dbReference>
<dbReference type="InterPro" id="IPR036259">
    <property type="entry name" value="MFS_trans_sf"/>
</dbReference>
<feature type="transmembrane region" description="Helical" evidence="8">
    <location>
        <begin position="56"/>
        <end position="76"/>
    </location>
</feature>
<feature type="transmembrane region" description="Helical" evidence="8">
    <location>
        <begin position="85"/>
        <end position="105"/>
    </location>
</feature>
<evidence type="ECO:0000256" key="6">
    <source>
        <dbReference type="ARBA" id="ARBA00023136"/>
    </source>
</evidence>
<keyword evidence="4 8" id="KW-0812">Transmembrane</keyword>
<dbReference type="CDD" id="cd06173">
    <property type="entry name" value="MFS_MefA_like"/>
    <property type="match status" value="1"/>
</dbReference>
<dbReference type="Gene3D" id="1.20.1250.20">
    <property type="entry name" value="MFS general substrate transporter like domains"/>
    <property type="match status" value="1"/>
</dbReference>
<evidence type="ECO:0000313" key="10">
    <source>
        <dbReference type="EMBL" id="MEK7951331.1"/>
    </source>
</evidence>